<dbReference type="Proteomes" id="UP000510686">
    <property type="component" value="Chromosome 4"/>
</dbReference>
<evidence type="ECO:0000259" key="9">
    <source>
        <dbReference type="PROSITE" id="PS50011"/>
    </source>
</evidence>
<dbReference type="PROSITE" id="PS50011">
    <property type="entry name" value="PROTEIN_KINASE_DOM"/>
    <property type="match status" value="1"/>
</dbReference>
<feature type="domain" description="Protein kinase" evidence="9">
    <location>
        <begin position="1"/>
        <end position="214"/>
    </location>
</feature>
<keyword evidence="4" id="KW-0547">Nucleotide-binding</keyword>
<dbReference type="InterPro" id="IPR051334">
    <property type="entry name" value="SRPK"/>
</dbReference>
<evidence type="ECO:0000313" key="10">
    <source>
        <dbReference type="EMBL" id="QLI70573.1"/>
    </source>
</evidence>
<evidence type="ECO:0000256" key="1">
    <source>
        <dbReference type="ARBA" id="ARBA00012513"/>
    </source>
</evidence>
<keyword evidence="6" id="KW-0067">ATP-binding</keyword>
<dbReference type="SUPFAM" id="SSF56112">
    <property type="entry name" value="Protein kinase-like (PK-like)"/>
    <property type="match status" value="1"/>
</dbReference>
<dbReference type="GO" id="GO:0050684">
    <property type="term" value="P:regulation of mRNA processing"/>
    <property type="evidence" value="ECO:0007669"/>
    <property type="project" value="TreeGrafter"/>
</dbReference>
<dbReference type="Pfam" id="PF00069">
    <property type="entry name" value="Pkinase"/>
    <property type="match status" value="1"/>
</dbReference>
<dbReference type="KEGG" id="mbrn:26247938"/>
<dbReference type="GO" id="GO:0000245">
    <property type="term" value="P:spliceosomal complex assembly"/>
    <property type="evidence" value="ECO:0007669"/>
    <property type="project" value="TreeGrafter"/>
</dbReference>
<evidence type="ECO:0000256" key="8">
    <source>
        <dbReference type="ARBA" id="ARBA00048679"/>
    </source>
</evidence>
<accession>A0A7D5UZU7</accession>
<dbReference type="InterPro" id="IPR000719">
    <property type="entry name" value="Prot_kinase_dom"/>
</dbReference>
<organism evidence="10 11">
    <name type="scientific">Metarhizium brunneum</name>
    <dbReference type="NCBI Taxonomy" id="500148"/>
    <lineage>
        <taxon>Eukaryota</taxon>
        <taxon>Fungi</taxon>
        <taxon>Dikarya</taxon>
        <taxon>Ascomycota</taxon>
        <taxon>Pezizomycotina</taxon>
        <taxon>Sordariomycetes</taxon>
        <taxon>Hypocreomycetidae</taxon>
        <taxon>Hypocreales</taxon>
        <taxon>Clavicipitaceae</taxon>
        <taxon>Metarhizium</taxon>
    </lineage>
</organism>
<dbReference type="GO" id="GO:0005524">
    <property type="term" value="F:ATP binding"/>
    <property type="evidence" value="ECO:0007669"/>
    <property type="project" value="UniProtKB-KW"/>
</dbReference>
<dbReference type="PROSITE" id="PS00108">
    <property type="entry name" value="PROTEIN_KINASE_ST"/>
    <property type="match status" value="1"/>
</dbReference>
<protein>
    <recommendedName>
        <fullName evidence="1">non-specific serine/threonine protein kinase</fullName>
        <ecNumber evidence="1">2.7.11.1</ecNumber>
    </recommendedName>
</protein>
<keyword evidence="5" id="KW-0418">Kinase</keyword>
<dbReference type="InterPro" id="IPR008271">
    <property type="entry name" value="Ser/Thr_kinase_AS"/>
</dbReference>
<dbReference type="AlphaFoldDB" id="A0A7D5UZU7"/>
<evidence type="ECO:0000256" key="4">
    <source>
        <dbReference type="ARBA" id="ARBA00022741"/>
    </source>
</evidence>
<comment type="catalytic activity">
    <reaction evidence="7">
        <text>L-threonyl-[protein] + ATP = O-phospho-L-threonyl-[protein] + ADP + H(+)</text>
        <dbReference type="Rhea" id="RHEA:46608"/>
        <dbReference type="Rhea" id="RHEA-COMP:11060"/>
        <dbReference type="Rhea" id="RHEA-COMP:11605"/>
        <dbReference type="ChEBI" id="CHEBI:15378"/>
        <dbReference type="ChEBI" id="CHEBI:30013"/>
        <dbReference type="ChEBI" id="CHEBI:30616"/>
        <dbReference type="ChEBI" id="CHEBI:61977"/>
        <dbReference type="ChEBI" id="CHEBI:456216"/>
        <dbReference type="EC" id="2.7.11.1"/>
    </reaction>
</comment>
<evidence type="ECO:0000256" key="2">
    <source>
        <dbReference type="ARBA" id="ARBA00022527"/>
    </source>
</evidence>
<dbReference type="PANTHER" id="PTHR47634:SF9">
    <property type="entry name" value="PROTEIN KINASE DOMAIN-CONTAINING PROTEIN-RELATED"/>
    <property type="match status" value="1"/>
</dbReference>
<evidence type="ECO:0000256" key="5">
    <source>
        <dbReference type="ARBA" id="ARBA00022777"/>
    </source>
</evidence>
<dbReference type="Gene3D" id="1.10.510.10">
    <property type="entry name" value="Transferase(Phosphotransferase) domain 1"/>
    <property type="match status" value="1"/>
</dbReference>
<reference evidence="10 11" key="1">
    <citation type="submission" date="2020-07" db="EMBL/GenBank/DDBJ databases">
        <title>Telomere length de novo assembly of all 7 chromosomes of the fungus, Metarhizium brunneum, using a novel assembly pipeline.</title>
        <authorList>
            <person name="Saud z."/>
            <person name="Kortsinoglou A."/>
            <person name="Kouvelis V.N."/>
            <person name="Butt T.M."/>
        </authorList>
    </citation>
    <scope>NUCLEOTIDE SEQUENCE [LARGE SCALE GENOMIC DNA]</scope>
    <source>
        <strain evidence="10 11">4556</strain>
    </source>
</reference>
<keyword evidence="11" id="KW-1185">Reference proteome</keyword>
<evidence type="ECO:0000313" key="11">
    <source>
        <dbReference type="Proteomes" id="UP000510686"/>
    </source>
</evidence>
<gene>
    <name evidence="10" type="ORF">G6M90_00g067270</name>
</gene>
<dbReference type="EMBL" id="CP058935">
    <property type="protein sequence ID" value="QLI70573.1"/>
    <property type="molecule type" value="Genomic_DNA"/>
</dbReference>
<dbReference type="OrthoDB" id="5979581at2759"/>
<dbReference type="RefSeq" id="XP_065987048.1">
    <property type="nucleotide sequence ID" value="XM_066130849.1"/>
</dbReference>
<dbReference type="GO" id="GO:0004674">
    <property type="term" value="F:protein serine/threonine kinase activity"/>
    <property type="evidence" value="ECO:0007669"/>
    <property type="project" value="UniProtKB-KW"/>
</dbReference>
<evidence type="ECO:0000256" key="7">
    <source>
        <dbReference type="ARBA" id="ARBA00047899"/>
    </source>
</evidence>
<proteinExistence type="predicted"/>
<sequence>MTLQGLDYLHSECEVIHTDLKPDNILVKIEDPAILDRDARDEYVNPLPQKVTDKGIIYLSRNDYGQFSKPTRDNTDYRLRFIGVGQDTTFWIADIWSLGVMIWDLLEGRRLLDPIDKRIGEEYDERVRIAQLTGLLGPPPDDMLSCGQRTSIFYTPDGRFKHSDLVPQDIEFEKTVARISGLEKAKFLEFAKRMIRWNPSERSTARDLLKDPWLYEDYPSEM</sequence>
<keyword evidence="3" id="KW-0808">Transferase</keyword>
<name>A0A7D5UZU7_9HYPO</name>
<dbReference type="PANTHER" id="PTHR47634">
    <property type="entry name" value="PROTEIN KINASE DOMAIN-CONTAINING PROTEIN-RELATED"/>
    <property type="match status" value="1"/>
</dbReference>
<dbReference type="InterPro" id="IPR011009">
    <property type="entry name" value="Kinase-like_dom_sf"/>
</dbReference>
<keyword evidence="2" id="KW-0723">Serine/threonine-protein kinase</keyword>
<dbReference type="GeneID" id="26247938"/>
<evidence type="ECO:0000256" key="6">
    <source>
        <dbReference type="ARBA" id="ARBA00022840"/>
    </source>
</evidence>
<dbReference type="EC" id="2.7.11.1" evidence="1"/>
<evidence type="ECO:0000256" key="3">
    <source>
        <dbReference type="ARBA" id="ARBA00022679"/>
    </source>
</evidence>
<comment type="catalytic activity">
    <reaction evidence="8">
        <text>L-seryl-[protein] + ATP = O-phospho-L-seryl-[protein] + ADP + H(+)</text>
        <dbReference type="Rhea" id="RHEA:17989"/>
        <dbReference type="Rhea" id="RHEA-COMP:9863"/>
        <dbReference type="Rhea" id="RHEA-COMP:11604"/>
        <dbReference type="ChEBI" id="CHEBI:15378"/>
        <dbReference type="ChEBI" id="CHEBI:29999"/>
        <dbReference type="ChEBI" id="CHEBI:30616"/>
        <dbReference type="ChEBI" id="CHEBI:83421"/>
        <dbReference type="ChEBI" id="CHEBI:456216"/>
        <dbReference type="EC" id="2.7.11.1"/>
    </reaction>
</comment>